<dbReference type="EMBL" id="CAJVPI010000316">
    <property type="protein sequence ID" value="CAG8518271.1"/>
    <property type="molecule type" value="Genomic_DNA"/>
</dbReference>
<evidence type="ECO:0000256" key="1">
    <source>
        <dbReference type="SAM" id="Phobius"/>
    </source>
</evidence>
<comment type="caution">
    <text evidence="2">The sequence shown here is derived from an EMBL/GenBank/DDBJ whole genome shotgun (WGS) entry which is preliminary data.</text>
</comment>
<proteinExistence type="predicted"/>
<reference evidence="2" key="1">
    <citation type="submission" date="2021-06" db="EMBL/GenBank/DDBJ databases">
        <authorList>
            <person name="Kallberg Y."/>
            <person name="Tangrot J."/>
            <person name="Rosling A."/>
        </authorList>
    </citation>
    <scope>NUCLEOTIDE SEQUENCE</scope>
    <source>
        <strain evidence="2">BR232B</strain>
    </source>
</reference>
<dbReference type="OrthoDB" id="2364454at2759"/>
<evidence type="ECO:0000313" key="3">
    <source>
        <dbReference type="Proteomes" id="UP000789739"/>
    </source>
</evidence>
<dbReference type="Proteomes" id="UP000789739">
    <property type="component" value="Unassembled WGS sequence"/>
</dbReference>
<sequence>MKLVIIPLTEDDVPGCDCFAPAHSFKADWCLDLYGYLSAEQLKSQLSQINNYIKAYPLLSAKSKKCLTYVLGGMFVTIIFLLVMATFTTMFKQGGGGINITLICFILQFLVGVALLAGRKIVDNMAKNRAEAFTQAMQPLLDQFNLTAYPTANWKLVWRETLTHYSIKVDSNGKGKATPKYAEYAEIIIELHDGLSARTAHTININLPTAVPATQSSPIFAVA</sequence>
<protein>
    <submittedName>
        <fullName evidence="2">1503_t:CDS:1</fullName>
    </submittedName>
</protein>
<evidence type="ECO:0000313" key="2">
    <source>
        <dbReference type="EMBL" id="CAG8518271.1"/>
    </source>
</evidence>
<dbReference type="AlphaFoldDB" id="A0A9N9A6J7"/>
<name>A0A9N9A6J7_9GLOM</name>
<keyword evidence="1" id="KW-1133">Transmembrane helix</keyword>
<gene>
    <name evidence="2" type="ORF">PBRASI_LOCUS3481</name>
</gene>
<keyword evidence="3" id="KW-1185">Reference proteome</keyword>
<feature type="transmembrane region" description="Helical" evidence="1">
    <location>
        <begin position="66"/>
        <end position="91"/>
    </location>
</feature>
<keyword evidence="1" id="KW-0812">Transmembrane</keyword>
<accession>A0A9N9A6J7</accession>
<feature type="transmembrane region" description="Helical" evidence="1">
    <location>
        <begin position="97"/>
        <end position="117"/>
    </location>
</feature>
<keyword evidence="1" id="KW-0472">Membrane</keyword>
<organism evidence="2 3">
    <name type="scientific">Paraglomus brasilianum</name>
    <dbReference type="NCBI Taxonomy" id="144538"/>
    <lineage>
        <taxon>Eukaryota</taxon>
        <taxon>Fungi</taxon>
        <taxon>Fungi incertae sedis</taxon>
        <taxon>Mucoromycota</taxon>
        <taxon>Glomeromycotina</taxon>
        <taxon>Glomeromycetes</taxon>
        <taxon>Paraglomerales</taxon>
        <taxon>Paraglomeraceae</taxon>
        <taxon>Paraglomus</taxon>
    </lineage>
</organism>